<dbReference type="WBParaSite" id="ES5_v2.g19866.t1">
    <property type="protein sequence ID" value="ES5_v2.g19866.t1"/>
    <property type="gene ID" value="ES5_v2.g19866"/>
</dbReference>
<sequence length="91" mass="10228">MDYAAKFAGIFGLRNWKQILMDSKDARMELDVEEMQIELENSERIPTIERNVQQQLEYYAAELAQEARKDRAVGAAGGAVDVGRLIKKGAP</sequence>
<proteinExistence type="predicted"/>
<reference evidence="2" key="1">
    <citation type="submission" date="2022-11" db="UniProtKB">
        <authorList>
            <consortium name="WormBaseParasite"/>
        </authorList>
    </citation>
    <scope>IDENTIFICATION</scope>
</reference>
<dbReference type="Proteomes" id="UP000887579">
    <property type="component" value="Unplaced"/>
</dbReference>
<evidence type="ECO:0000313" key="2">
    <source>
        <dbReference type="WBParaSite" id="ES5_v2.g19866.t1"/>
    </source>
</evidence>
<name>A0AC34FRA5_9BILA</name>
<organism evidence="1 2">
    <name type="scientific">Panagrolaimus sp. ES5</name>
    <dbReference type="NCBI Taxonomy" id="591445"/>
    <lineage>
        <taxon>Eukaryota</taxon>
        <taxon>Metazoa</taxon>
        <taxon>Ecdysozoa</taxon>
        <taxon>Nematoda</taxon>
        <taxon>Chromadorea</taxon>
        <taxon>Rhabditida</taxon>
        <taxon>Tylenchina</taxon>
        <taxon>Panagrolaimomorpha</taxon>
        <taxon>Panagrolaimoidea</taxon>
        <taxon>Panagrolaimidae</taxon>
        <taxon>Panagrolaimus</taxon>
    </lineage>
</organism>
<evidence type="ECO:0000313" key="1">
    <source>
        <dbReference type="Proteomes" id="UP000887579"/>
    </source>
</evidence>
<accession>A0AC34FRA5</accession>
<protein>
    <submittedName>
        <fullName evidence="2">Uncharacterized protein</fullName>
    </submittedName>
</protein>